<dbReference type="Proteomes" id="UP000790580">
    <property type="component" value="Unassembled WGS sequence"/>
</dbReference>
<comment type="caution">
    <text evidence="1">The sequence shown here is derived from an EMBL/GenBank/DDBJ whole genome shotgun (WGS) entry which is preliminary data.</text>
</comment>
<dbReference type="EMBL" id="JAHQCR010000034">
    <property type="protein sequence ID" value="MBU9721341.1"/>
    <property type="molecule type" value="Genomic_DNA"/>
</dbReference>
<evidence type="ECO:0008006" key="3">
    <source>
        <dbReference type="Google" id="ProtNLM"/>
    </source>
</evidence>
<accession>A0ABS6JS00</accession>
<evidence type="ECO:0000313" key="2">
    <source>
        <dbReference type="Proteomes" id="UP000790580"/>
    </source>
</evidence>
<sequence length="209" mass="24733">MQQITVSKVANNVGVHANTLNNWFNSLSQRNIHHLNTKKVGARNTKVYDSLDLKIAIHINRLSAEENIPLDDIFDNLHMFFDLRRIGVDQNEEGLLMMDIPSEQGFTDTEIWEKVADELEKYKQEIHELIRSTYMEIDKEGRIKELRDLHHIIIALEVKALNTWQENNKVKYKWMKIFKKDNSLERDKFVKNYVNDNFSELVNKHILNE</sequence>
<gene>
    <name evidence="1" type="ORF">KS407_07755</name>
</gene>
<organism evidence="1 2">
    <name type="scientific">Evansella alkalicola</name>
    <dbReference type="NCBI Taxonomy" id="745819"/>
    <lineage>
        <taxon>Bacteria</taxon>
        <taxon>Bacillati</taxon>
        <taxon>Bacillota</taxon>
        <taxon>Bacilli</taxon>
        <taxon>Bacillales</taxon>
        <taxon>Bacillaceae</taxon>
        <taxon>Evansella</taxon>
    </lineage>
</organism>
<proteinExistence type="predicted"/>
<evidence type="ECO:0000313" key="1">
    <source>
        <dbReference type="EMBL" id="MBU9721341.1"/>
    </source>
</evidence>
<keyword evidence="2" id="KW-1185">Reference proteome</keyword>
<name>A0ABS6JS00_9BACI</name>
<reference evidence="1 2" key="1">
    <citation type="submission" date="2021-06" db="EMBL/GenBank/DDBJ databases">
        <title>Bacillus sp. RD4P76, an endophyte from a halophyte.</title>
        <authorList>
            <person name="Sun J.-Q."/>
        </authorList>
    </citation>
    <scope>NUCLEOTIDE SEQUENCE [LARGE SCALE GENOMIC DNA]</scope>
    <source>
        <strain evidence="1 2">JCM 17098</strain>
    </source>
</reference>
<dbReference type="RefSeq" id="WP_088075499.1">
    <property type="nucleotide sequence ID" value="NZ_JAHQCR010000034.1"/>
</dbReference>
<protein>
    <recommendedName>
        <fullName evidence="3">HTH merR-type domain-containing protein</fullName>
    </recommendedName>
</protein>